<dbReference type="AlphaFoldDB" id="A0A6A6VBA5"/>
<organism evidence="2 3">
    <name type="scientific">Sporormia fimetaria CBS 119925</name>
    <dbReference type="NCBI Taxonomy" id="1340428"/>
    <lineage>
        <taxon>Eukaryota</taxon>
        <taxon>Fungi</taxon>
        <taxon>Dikarya</taxon>
        <taxon>Ascomycota</taxon>
        <taxon>Pezizomycotina</taxon>
        <taxon>Dothideomycetes</taxon>
        <taxon>Pleosporomycetidae</taxon>
        <taxon>Pleosporales</taxon>
        <taxon>Sporormiaceae</taxon>
        <taxon>Sporormia</taxon>
    </lineage>
</organism>
<protein>
    <submittedName>
        <fullName evidence="2">Uncharacterized protein</fullName>
    </submittedName>
</protein>
<accession>A0A6A6VBA5</accession>
<sequence length="285" mass="31719">MRSLGVGAKLALPLLASGQQLHPLSSTLPPNPGHPRSPCCVSTICPSSLFCTCRRRLVGKWLSTLVAGLYGRPVAAPGSSPFPDCGSTFTARAYEMPQKKRHEMRPSGRRVKGVQPTRRPIICLPPAQPALGLSFDISDSNNTKLLHQPPRQPRATTNAPSLVSDFDTVFSLRRRRPLATAVNTQYERTIVGKRPMLLSLISRRFRHLQCASVRPLVLHICSIQTGCLRQLLHPAAPSWTRHRRRPRAAVLAPILAGHHLPHDWETNQKFHGPLHKNQRACRHRN</sequence>
<name>A0A6A6VBA5_9PLEO</name>
<reference evidence="2" key="1">
    <citation type="journal article" date="2020" name="Stud. Mycol.">
        <title>101 Dothideomycetes genomes: a test case for predicting lifestyles and emergence of pathogens.</title>
        <authorList>
            <person name="Haridas S."/>
            <person name="Albert R."/>
            <person name="Binder M."/>
            <person name="Bloem J."/>
            <person name="Labutti K."/>
            <person name="Salamov A."/>
            <person name="Andreopoulos B."/>
            <person name="Baker S."/>
            <person name="Barry K."/>
            <person name="Bills G."/>
            <person name="Bluhm B."/>
            <person name="Cannon C."/>
            <person name="Castanera R."/>
            <person name="Culley D."/>
            <person name="Daum C."/>
            <person name="Ezra D."/>
            <person name="Gonzalez J."/>
            <person name="Henrissat B."/>
            <person name="Kuo A."/>
            <person name="Liang C."/>
            <person name="Lipzen A."/>
            <person name="Lutzoni F."/>
            <person name="Magnuson J."/>
            <person name="Mondo S."/>
            <person name="Nolan M."/>
            <person name="Ohm R."/>
            <person name="Pangilinan J."/>
            <person name="Park H.-J."/>
            <person name="Ramirez L."/>
            <person name="Alfaro M."/>
            <person name="Sun H."/>
            <person name="Tritt A."/>
            <person name="Yoshinaga Y."/>
            <person name="Zwiers L.-H."/>
            <person name="Turgeon B."/>
            <person name="Goodwin S."/>
            <person name="Spatafora J."/>
            <person name="Crous P."/>
            <person name="Grigoriev I."/>
        </authorList>
    </citation>
    <scope>NUCLEOTIDE SEQUENCE</scope>
    <source>
        <strain evidence="2">CBS 119925</strain>
    </source>
</reference>
<evidence type="ECO:0000313" key="2">
    <source>
        <dbReference type="EMBL" id="KAF2747848.1"/>
    </source>
</evidence>
<feature type="signal peptide" evidence="1">
    <location>
        <begin position="1"/>
        <end position="18"/>
    </location>
</feature>
<dbReference type="Proteomes" id="UP000799440">
    <property type="component" value="Unassembled WGS sequence"/>
</dbReference>
<proteinExistence type="predicted"/>
<gene>
    <name evidence="2" type="ORF">M011DRAFT_499842</name>
</gene>
<keyword evidence="3" id="KW-1185">Reference proteome</keyword>
<feature type="chain" id="PRO_5025653251" evidence="1">
    <location>
        <begin position="19"/>
        <end position="285"/>
    </location>
</feature>
<dbReference type="EMBL" id="MU006571">
    <property type="protein sequence ID" value="KAF2747848.1"/>
    <property type="molecule type" value="Genomic_DNA"/>
</dbReference>
<evidence type="ECO:0000256" key="1">
    <source>
        <dbReference type="SAM" id="SignalP"/>
    </source>
</evidence>
<evidence type="ECO:0000313" key="3">
    <source>
        <dbReference type="Proteomes" id="UP000799440"/>
    </source>
</evidence>
<keyword evidence="1" id="KW-0732">Signal</keyword>